<evidence type="ECO:0000256" key="2">
    <source>
        <dbReference type="ARBA" id="ARBA00008531"/>
    </source>
</evidence>
<evidence type="ECO:0000256" key="3">
    <source>
        <dbReference type="ARBA" id="ARBA00022741"/>
    </source>
</evidence>
<keyword evidence="3" id="KW-0547">Nucleotide-binding</keyword>
<dbReference type="InterPro" id="IPR027417">
    <property type="entry name" value="P-loop_NTPase"/>
</dbReference>
<comment type="caution">
    <text evidence="8">The sequence shown here is derived from an EMBL/GenBank/DDBJ whole genome shotgun (WGS) entry which is preliminary data.</text>
</comment>
<keyword evidence="4" id="KW-0342">GTP-binding</keyword>
<feature type="domain" description="AAA+ ATPase" evidence="6">
    <location>
        <begin position="119"/>
        <end position="309"/>
    </location>
</feature>
<accession>A0ABU5EAS4</accession>
<dbReference type="RefSeq" id="WP_320507703.1">
    <property type="nucleotide sequence ID" value="NZ_JAXCLW010000002.1"/>
</dbReference>
<dbReference type="SMART" id="SM00382">
    <property type="entry name" value="AAA"/>
    <property type="match status" value="1"/>
</dbReference>
<dbReference type="InterPro" id="IPR000897">
    <property type="entry name" value="SRP54_GTPase_dom"/>
</dbReference>
<dbReference type="SMART" id="SM00962">
    <property type="entry name" value="SRP54"/>
    <property type="match status" value="1"/>
</dbReference>
<proteinExistence type="inferred from homology"/>
<dbReference type="InterPro" id="IPR003593">
    <property type="entry name" value="AAA+_ATPase"/>
</dbReference>
<evidence type="ECO:0000256" key="1">
    <source>
        <dbReference type="ARBA" id="ARBA00004515"/>
    </source>
</evidence>
<comment type="subcellular location">
    <subcellularLocation>
        <location evidence="1">Cell inner membrane</location>
        <topology evidence="1">Peripheral membrane protein</topology>
        <orientation evidence="1">Cytoplasmic side</orientation>
    </subcellularLocation>
</comment>
<dbReference type="Pfam" id="PF00448">
    <property type="entry name" value="SRP54"/>
    <property type="match status" value="1"/>
</dbReference>
<evidence type="ECO:0000256" key="5">
    <source>
        <dbReference type="ARBA" id="ARBA00023136"/>
    </source>
</evidence>
<organism evidence="8 9">
    <name type="scientific">Dongia soli</name>
    <dbReference type="NCBI Taxonomy" id="600628"/>
    <lineage>
        <taxon>Bacteria</taxon>
        <taxon>Pseudomonadati</taxon>
        <taxon>Pseudomonadota</taxon>
        <taxon>Alphaproteobacteria</taxon>
        <taxon>Rhodospirillales</taxon>
        <taxon>Dongiaceae</taxon>
        <taxon>Dongia</taxon>
    </lineage>
</organism>
<evidence type="ECO:0000256" key="4">
    <source>
        <dbReference type="ARBA" id="ARBA00023134"/>
    </source>
</evidence>
<keyword evidence="5" id="KW-0472">Membrane</keyword>
<dbReference type="EMBL" id="JAXCLW010000002">
    <property type="protein sequence ID" value="MDY0882633.1"/>
    <property type="molecule type" value="Genomic_DNA"/>
</dbReference>
<evidence type="ECO:0008006" key="10">
    <source>
        <dbReference type="Google" id="ProtNLM"/>
    </source>
</evidence>
<gene>
    <name evidence="8" type="ORF">SMD27_07255</name>
</gene>
<dbReference type="PANTHER" id="PTHR43134:SF3">
    <property type="entry name" value="FLAGELLAR BIOSYNTHESIS PROTEIN FLHF"/>
    <property type="match status" value="1"/>
</dbReference>
<comment type="similarity">
    <text evidence="2">Belongs to the GTP-binding SRP family.</text>
</comment>
<keyword evidence="9" id="KW-1185">Reference proteome</keyword>
<evidence type="ECO:0000259" key="6">
    <source>
        <dbReference type="SMART" id="SM00382"/>
    </source>
</evidence>
<dbReference type="PANTHER" id="PTHR43134">
    <property type="entry name" value="SIGNAL RECOGNITION PARTICLE RECEPTOR SUBUNIT ALPHA"/>
    <property type="match status" value="1"/>
</dbReference>
<evidence type="ECO:0000313" key="8">
    <source>
        <dbReference type="EMBL" id="MDY0882633.1"/>
    </source>
</evidence>
<sequence length="336" mass="35021">MRLRSFSAPSAAEALRLAKEELGPDVVILATEQVGKAVKLIVGVDHQAILGQFQAETPAASVDPMDAIAQALDFHRVPPPLAERLLASAEDFLLSDPAQALGGALRTRFAQMPLTERPPARPVMLVGLPGAGKTSTLAKLAACARSRDWPVTAITCDLLKAGAVEQLATYSKALQIQAFRARTAVALQRAVEQARTQQEIAQTKGMVLIDTVGSNPLISNDLEQLRQLATAIDAEVVVVHAAGSDISEAAELAALYAGIGASRLIPTRLDTARRYGGILAAADAGKLALAEMGVAPGIGDGLQIVGPEGLARLLLPEYKGDAGEPAARITDLTVTG</sequence>
<evidence type="ECO:0000259" key="7">
    <source>
        <dbReference type="SMART" id="SM00962"/>
    </source>
</evidence>
<name>A0ABU5EAS4_9PROT</name>
<dbReference type="Gene3D" id="3.40.50.300">
    <property type="entry name" value="P-loop containing nucleotide triphosphate hydrolases"/>
    <property type="match status" value="1"/>
</dbReference>
<feature type="domain" description="SRP54-type proteins GTP-binding" evidence="7">
    <location>
        <begin position="120"/>
        <end position="316"/>
    </location>
</feature>
<reference evidence="8 9" key="1">
    <citation type="journal article" date="2016" name="Antonie Van Leeuwenhoek">
        <title>Dongia soli sp. nov., isolated from soil from Dokdo, Korea.</title>
        <authorList>
            <person name="Kim D.U."/>
            <person name="Lee H."/>
            <person name="Kim H."/>
            <person name="Kim S.G."/>
            <person name="Ka J.O."/>
        </authorList>
    </citation>
    <scope>NUCLEOTIDE SEQUENCE [LARGE SCALE GENOMIC DNA]</scope>
    <source>
        <strain evidence="8 9">D78</strain>
    </source>
</reference>
<dbReference type="Proteomes" id="UP001279642">
    <property type="component" value="Unassembled WGS sequence"/>
</dbReference>
<evidence type="ECO:0000313" key="9">
    <source>
        <dbReference type="Proteomes" id="UP001279642"/>
    </source>
</evidence>
<dbReference type="SUPFAM" id="SSF52540">
    <property type="entry name" value="P-loop containing nucleoside triphosphate hydrolases"/>
    <property type="match status" value="1"/>
</dbReference>
<protein>
    <recommendedName>
        <fullName evidence="10">Flagella-associated GTP-binding protein</fullName>
    </recommendedName>
</protein>